<organism evidence="2 3">
    <name type="scientific">Trifolium medium</name>
    <dbReference type="NCBI Taxonomy" id="97028"/>
    <lineage>
        <taxon>Eukaryota</taxon>
        <taxon>Viridiplantae</taxon>
        <taxon>Streptophyta</taxon>
        <taxon>Embryophyta</taxon>
        <taxon>Tracheophyta</taxon>
        <taxon>Spermatophyta</taxon>
        <taxon>Magnoliopsida</taxon>
        <taxon>eudicotyledons</taxon>
        <taxon>Gunneridae</taxon>
        <taxon>Pentapetalae</taxon>
        <taxon>rosids</taxon>
        <taxon>fabids</taxon>
        <taxon>Fabales</taxon>
        <taxon>Fabaceae</taxon>
        <taxon>Papilionoideae</taxon>
        <taxon>50 kb inversion clade</taxon>
        <taxon>NPAAA clade</taxon>
        <taxon>Hologalegina</taxon>
        <taxon>IRL clade</taxon>
        <taxon>Trifolieae</taxon>
        <taxon>Trifolium</taxon>
    </lineage>
</organism>
<name>A0A392W4S3_9FABA</name>
<evidence type="ECO:0000256" key="1">
    <source>
        <dbReference type="SAM" id="MobiDB-lite"/>
    </source>
</evidence>
<keyword evidence="3" id="KW-1185">Reference proteome</keyword>
<sequence>EDEDEHDPQTPPFYYTPGPLSPIHTAESANQPPAPVDHTTAIADINATIATLRSDLNTFLDLAIEQFD</sequence>
<proteinExistence type="predicted"/>
<feature type="non-terminal residue" evidence="2">
    <location>
        <position position="68"/>
    </location>
</feature>
<evidence type="ECO:0000313" key="2">
    <source>
        <dbReference type="EMBL" id="MCI94191.1"/>
    </source>
</evidence>
<feature type="region of interest" description="Disordered" evidence="1">
    <location>
        <begin position="1"/>
        <end position="37"/>
    </location>
</feature>
<accession>A0A392W4S3</accession>
<dbReference type="EMBL" id="LXQA011349570">
    <property type="protein sequence ID" value="MCI94191.1"/>
    <property type="molecule type" value="Genomic_DNA"/>
</dbReference>
<protein>
    <submittedName>
        <fullName evidence="2">Uncharacterized protein</fullName>
    </submittedName>
</protein>
<reference evidence="2 3" key="1">
    <citation type="journal article" date="2018" name="Front. Plant Sci.">
        <title>Red Clover (Trifolium pratense) and Zigzag Clover (T. medium) - A Picture of Genomic Similarities and Differences.</title>
        <authorList>
            <person name="Dluhosova J."/>
            <person name="Istvanek J."/>
            <person name="Nedelnik J."/>
            <person name="Repkova J."/>
        </authorList>
    </citation>
    <scope>NUCLEOTIDE SEQUENCE [LARGE SCALE GENOMIC DNA]</scope>
    <source>
        <strain evidence="3">cv. 10/8</strain>
        <tissue evidence="2">Leaf</tissue>
    </source>
</reference>
<evidence type="ECO:0000313" key="3">
    <source>
        <dbReference type="Proteomes" id="UP000265520"/>
    </source>
</evidence>
<comment type="caution">
    <text evidence="2">The sequence shown here is derived from an EMBL/GenBank/DDBJ whole genome shotgun (WGS) entry which is preliminary data.</text>
</comment>
<feature type="non-terminal residue" evidence="2">
    <location>
        <position position="1"/>
    </location>
</feature>
<dbReference type="AlphaFoldDB" id="A0A392W4S3"/>
<dbReference type="Proteomes" id="UP000265520">
    <property type="component" value="Unassembled WGS sequence"/>
</dbReference>